<dbReference type="GO" id="GO:0016646">
    <property type="term" value="F:oxidoreductase activity, acting on the CH-NH group of donors, NAD or NADP as acceptor"/>
    <property type="evidence" value="ECO:0007669"/>
    <property type="project" value="TreeGrafter"/>
</dbReference>
<name>A0A5C4X3F1_9MICO</name>
<dbReference type="RefSeq" id="WP_139468218.1">
    <property type="nucleotide sequence ID" value="NZ_JBHYOX010000006.1"/>
</dbReference>
<dbReference type="AlphaFoldDB" id="A0A5C4X3F1"/>
<dbReference type="InterPro" id="IPR036291">
    <property type="entry name" value="NAD(P)-bd_dom_sf"/>
</dbReference>
<evidence type="ECO:0000259" key="1">
    <source>
        <dbReference type="Pfam" id="PF13460"/>
    </source>
</evidence>
<feature type="domain" description="NAD(P)-binding" evidence="1">
    <location>
        <begin position="7"/>
        <end position="200"/>
    </location>
</feature>
<dbReference type="PANTHER" id="PTHR43355:SF2">
    <property type="entry name" value="FLAVIN REDUCTASE (NADPH)"/>
    <property type="match status" value="1"/>
</dbReference>
<sequence length="211" mass="22381">MKITVIGTTGMVGSRIVAEAADRGHGIIAASRHPEHTPRPEVHPLAIDASRSQDLDRALRGADATVLTVRATPGQTQQFLSITEEVLQATAHARVPLLIVGGAGPLRSPNRADILVVDDPEFVAAEWKELAAASVAQLDVCRNQGGDHWTYLSPPAVLEPGNRLGEYQRGTTALLIGADGQARISAEDLAAAVIDELESPEGDRHFTVARV</sequence>
<dbReference type="PANTHER" id="PTHR43355">
    <property type="entry name" value="FLAVIN REDUCTASE (NADPH)"/>
    <property type="match status" value="1"/>
</dbReference>
<dbReference type="EMBL" id="VDMQ01000003">
    <property type="protein sequence ID" value="TNM56098.1"/>
    <property type="molecule type" value="Genomic_DNA"/>
</dbReference>
<evidence type="ECO:0000313" key="2">
    <source>
        <dbReference type="EMBL" id="TNM56098.1"/>
    </source>
</evidence>
<dbReference type="InterPro" id="IPR051606">
    <property type="entry name" value="Polyketide_Oxido-like"/>
</dbReference>
<organism evidence="2 3">
    <name type="scientific">Brevibacterium sediminis</name>
    <dbReference type="NCBI Taxonomy" id="1857024"/>
    <lineage>
        <taxon>Bacteria</taxon>
        <taxon>Bacillati</taxon>
        <taxon>Actinomycetota</taxon>
        <taxon>Actinomycetes</taxon>
        <taxon>Micrococcales</taxon>
        <taxon>Brevibacteriaceae</taxon>
        <taxon>Brevibacterium</taxon>
    </lineage>
</organism>
<evidence type="ECO:0000313" key="3">
    <source>
        <dbReference type="Proteomes" id="UP000314223"/>
    </source>
</evidence>
<comment type="caution">
    <text evidence="2">The sequence shown here is derived from an EMBL/GenBank/DDBJ whole genome shotgun (WGS) entry which is preliminary data.</text>
</comment>
<gene>
    <name evidence="2" type="ORF">FHQ09_07765</name>
</gene>
<dbReference type="Pfam" id="PF13460">
    <property type="entry name" value="NAD_binding_10"/>
    <property type="match status" value="1"/>
</dbReference>
<dbReference type="Gene3D" id="3.40.50.720">
    <property type="entry name" value="NAD(P)-binding Rossmann-like Domain"/>
    <property type="match status" value="1"/>
</dbReference>
<accession>A0A5C4X3F1</accession>
<proteinExistence type="predicted"/>
<dbReference type="Proteomes" id="UP000314223">
    <property type="component" value="Unassembled WGS sequence"/>
</dbReference>
<dbReference type="InterPro" id="IPR016040">
    <property type="entry name" value="NAD(P)-bd_dom"/>
</dbReference>
<reference evidence="2 3" key="1">
    <citation type="submission" date="2019-06" db="EMBL/GenBank/DDBJ databases">
        <authorList>
            <person name="Mardanova A.M."/>
            <person name="Pudova D.S."/>
            <person name="Shagimardanova E.I."/>
            <person name="Gogoleva N.E."/>
            <person name="Lutfullin M.T."/>
            <person name="Hadieva G.F."/>
            <person name="Sharipova M.R."/>
        </authorList>
    </citation>
    <scope>NUCLEOTIDE SEQUENCE [LARGE SCALE GENOMIC DNA]</scope>
    <source>
        <strain evidence="2 3">MG-1</strain>
    </source>
</reference>
<protein>
    <submittedName>
        <fullName evidence="2">NAD-dependent epimerase/dehydratase family protein</fullName>
    </submittedName>
</protein>
<dbReference type="SUPFAM" id="SSF51735">
    <property type="entry name" value="NAD(P)-binding Rossmann-fold domains"/>
    <property type="match status" value="1"/>
</dbReference>